<keyword evidence="5" id="KW-1185">Reference proteome</keyword>
<evidence type="ECO:0000313" key="4">
    <source>
        <dbReference type="EMBL" id="QQP38718.1"/>
    </source>
</evidence>
<reference evidence="5" key="1">
    <citation type="submission" date="2021-01" db="EMBL/GenBank/DDBJ databases">
        <title>Caligus Genome Assembly.</title>
        <authorList>
            <person name="Gallardo-Escarate C."/>
        </authorList>
    </citation>
    <scope>NUCLEOTIDE SEQUENCE [LARGE SCALE GENOMIC DNA]</scope>
</reference>
<dbReference type="PANTHER" id="PTHR21407">
    <property type="entry name" value="RE43931P-RELATED"/>
    <property type="match status" value="1"/>
</dbReference>
<dbReference type="InterPro" id="IPR016186">
    <property type="entry name" value="C-type_lectin-like/link_sf"/>
</dbReference>
<dbReference type="InterPro" id="IPR001304">
    <property type="entry name" value="C-type_lectin-like"/>
</dbReference>
<evidence type="ECO:0000313" key="5">
    <source>
        <dbReference type="Proteomes" id="UP000595437"/>
    </source>
</evidence>
<dbReference type="Proteomes" id="UP000595437">
    <property type="component" value="Chromosome 13"/>
</dbReference>
<evidence type="ECO:0000256" key="1">
    <source>
        <dbReference type="SAM" id="MobiDB-lite"/>
    </source>
</evidence>
<dbReference type="OrthoDB" id="6375279at2759"/>
<evidence type="ECO:0000259" key="3">
    <source>
        <dbReference type="Pfam" id="PF00059"/>
    </source>
</evidence>
<accession>A0A7T8GVT1</accession>
<feature type="domain" description="C-type lectin" evidence="3">
    <location>
        <begin position="63"/>
        <end position="168"/>
    </location>
</feature>
<dbReference type="CDD" id="cd00037">
    <property type="entry name" value="CLECT"/>
    <property type="match status" value="1"/>
</dbReference>
<feature type="compositionally biased region" description="Basic and acidic residues" evidence="1">
    <location>
        <begin position="121"/>
        <end position="132"/>
    </location>
</feature>
<dbReference type="EMBL" id="CP045902">
    <property type="protein sequence ID" value="QQP38718.1"/>
    <property type="molecule type" value="Genomic_DNA"/>
</dbReference>
<feature type="region of interest" description="Disordered" evidence="1">
    <location>
        <begin position="112"/>
        <end position="132"/>
    </location>
</feature>
<dbReference type="AlphaFoldDB" id="A0A7T8GVT1"/>
<dbReference type="Gene3D" id="3.10.100.10">
    <property type="entry name" value="Mannose-Binding Protein A, subunit A"/>
    <property type="match status" value="1"/>
</dbReference>
<gene>
    <name evidence="4" type="ORF">FKW44_019377</name>
</gene>
<dbReference type="Pfam" id="PF00059">
    <property type="entry name" value="Lectin_C"/>
    <property type="match status" value="1"/>
</dbReference>
<dbReference type="InterPro" id="IPR016187">
    <property type="entry name" value="CTDL_fold"/>
</dbReference>
<dbReference type="SUPFAM" id="SSF56436">
    <property type="entry name" value="C-type lectin-like"/>
    <property type="match status" value="1"/>
</dbReference>
<feature type="signal peptide" evidence="2">
    <location>
        <begin position="1"/>
        <end position="19"/>
    </location>
</feature>
<name>A0A7T8GVT1_CALRO</name>
<organism evidence="4 5">
    <name type="scientific">Caligus rogercresseyi</name>
    <name type="common">Sea louse</name>
    <dbReference type="NCBI Taxonomy" id="217165"/>
    <lineage>
        <taxon>Eukaryota</taxon>
        <taxon>Metazoa</taxon>
        <taxon>Ecdysozoa</taxon>
        <taxon>Arthropoda</taxon>
        <taxon>Crustacea</taxon>
        <taxon>Multicrustacea</taxon>
        <taxon>Hexanauplia</taxon>
        <taxon>Copepoda</taxon>
        <taxon>Siphonostomatoida</taxon>
        <taxon>Caligidae</taxon>
        <taxon>Caligus</taxon>
    </lineage>
</organism>
<dbReference type="PANTHER" id="PTHR21407:SF1">
    <property type="entry name" value="RE43931P"/>
    <property type="match status" value="1"/>
</dbReference>
<protein>
    <recommendedName>
        <fullName evidence="3">C-type lectin domain-containing protein</fullName>
    </recommendedName>
</protein>
<feature type="chain" id="PRO_5031277710" description="C-type lectin domain-containing protein" evidence="2">
    <location>
        <begin position="20"/>
        <end position="168"/>
    </location>
</feature>
<sequence>MKVLAAFVLLAGIVAVSDAQATFSATSLDVLAGGNDCGGCPCSGPNSGRYLITWLLPNCKKFTQDEAINYCQRNGMKAISLETNAKAEETFRLLAANRQRYYWTGGRVNHRDTLSPGPTAKSHETSHSGPKLEEGDEVCVAVLNNFYNDGIRYHDVSCHHTKPTICER</sequence>
<keyword evidence="2" id="KW-0732">Signal</keyword>
<proteinExistence type="predicted"/>
<evidence type="ECO:0000256" key="2">
    <source>
        <dbReference type="SAM" id="SignalP"/>
    </source>
</evidence>